<evidence type="ECO:0000256" key="2">
    <source>
        <dbReference type="ARBA" id="ARBA00006484"/>
    </source>
</evidence>
<evidence type="ECO:0000313" key="14">
    <source>
        <dbReference type="EMBL" id="CEM39310.1"/>
    </source>
</evidence>
<keyword evidence="15" id="KW-1185">Reference proteome</keyword>
<dbReference type="VEuPathDB" id="CryptoDB:Vbra_19598"/>
<dbReference type="Proteomes" id="UP000041254">
    <property type="component" value="Unassembled WGS sequence"/>
</dbReference>
<dbReference type="FunFam" id="3.40.50.720:FF:000037">
    <property type="entry name" value="3-oxoacyl-[acyl-carrier-protein] reductase FabG"/>
    <property type="match status" value="1"/>
</dbReference>
<dbReference type="GO" id="GO:0051287">
    <property type="term" value="F:NAD binding"/>
    <property type="evidence" value="ECO:0007669"/>
    <property type="project" value="InterPro"/>
</dbReference>
<protein>
    <recommendedName>
        <fullName evidence="3">3-oxoacyl-[acyl-carrier-protein] reductase</fullName>
        <ecNumber evidence="3">1.1.1.100</ecNumber>
    </recommendedName>
</protein>
<dbReference type="PANTHER" id="PTHR42879">
    <property type="entry name" value="3-OXOACYL-(ACYL-CARRIER-PROTEIN) REDUCTASE"/>
    <property type="match status" value="1"/>
</dbReference>
<feature type="domain" description="Ketoreductase" evidence="13">
    <location>
        <begin position="32"/>
        <end position="217"/>
    </location>
</feature>
<dbReference type="Pfam" id="PF13561">
    <property type="entry name" value="adh_short_C2"/>
    <property type="match status" value="1"/>
</dbReference>
<dbReference type="InterPro" id="IPR011284">
    <property type="entry name" value="3oxo_ACP_reduc"/>
</dbReference>
<dbReference type="AlphaFoldDB" id="A0A0G4H653"/>
<organism evidence="14 15">
    <name type="scientific">Vitrella brassicaformis (strain CCMP3155)</name>
    <dbReference type="NCBI Taxonomy" id="1169540"/>
    <lineage>
        <taxon>Eukaryota</taxon>
        <taxon>Sar</taxon>
        <taxon>Alveolata</taxon>
        <taxon>Colpodellida</taxon>
        <taxon>Vitrellaceae</taxon>
        <taxon>Vitrella</taxon>
    </lineage>
</organism>
<reference evidence="14 15" key="1">
    <citation type="submission" date="2014-11" db="EMBL/GenBank/DDBJ databases">
        <authorList>
            <person name="Zhu J."/>
            <person name="Qi W."/>
            <person name="Song R."/>
        </authorList>
    </citation>
    <scope>NUCLEOTIDE SEQUENCE [LARGE SCALE GENOMIC DNA]</scope>
</reference>
<feature type="binding site" evidence="12">
    <location>
        <position position="116"/>
    </location>
    <ligand>
        <name>NADP(+)</name>
        <dbReference type="ChEBI" id="CHEBI:58349"/>
    </ligand>
</feature>
<gene>
    <name evidence="14" type="ORF">Vbra_19598</name>
</gene>
<evidence type="ECO:0000256" key="7">
    <source>
        <dbReference type="ARBA" id="ARBA00023002"/>
    </source>
</evidence>
<dbReference type="InterPro" id="IPR002347">
    <property type="entry name" value="SDR_fam"/>
</dbReference>
<dbReference type="PANTHER" id="PTHR42879:SF2">
    <property type="entry name" value="3-OXOACYL-[ACYL-CARRIER-PROTEIN] REDUCTASE FABG"/>
    <property type="match status" value="1"/>
</dbReference>
<keyword evidence="9" id="KW-0275">Fatty acid biosynthesis</keyword>
<evidence type="ECO:0000256" key="6">
    <source>
        <dbReference type="ARBA" id="ARBA00022857"/>
    </source>
</evidence>
<dbReference type="InterPro" id="IPR057326">
    <property type="entry name" value="KR_dom"/>
</dbReference>
<dbReference type="CDD" id="cd05333">
    <property type="entry name" value="BKR_SDR_c"/>
    <property type="match status" value="1"/>
</dbReference>
<evidence type="ECO:0000256" key="3">
    <source>
        <dbReference type="ARBA" id="ARBA00012948"/>
    </source>
</evidence>
<dbReference type="FunCoup" id="A0A0G4H653">
    <property type="interactions" value="249"/>
</dbReference>
<dbReference type="GO" id="GO:0004316">
    <property type="term" value="F:3-oxoacyl-[acyl-carrier-protein] reductase (NADPH) activity"/>
    <property type="evidence" value="ECO:0007669"/>
    <property type="project" value="UniProtKB-EC"/>
</dbReference>
<dbReference type="PRINTS" id="PR00080">
    <property type="entry name" value="SDRFAMILY"/>
</dbReference>
<keyword evidence="4" id="KW-0444">Lipid biosynthesis</keyword>
<dbReference type="EC" id="1.1.1.100" evidence="3"/>
<accession>A0A0G4H653</accession>
<dbReference type="PhylomeDB" id="A0A0G4H653"/>
<evidence type="ECO:0000256" key="10">
    <source>
        <dbReference type="ARBA" id="ARBA00048508"/>
    </source>
</evidence>
<dbReference type="InterPro" id="IPR020904">
    <property type="entry name" value="Sc_DH/Rdtase_CS"/>
</dbReference>
<dbReference type="NCBIfam" id="NF009464">
    <property type="entry name" value="PRK12824.1"/>
    <property type="match status" value="1"/>
</dbReference>
<keyword evidence="7" id="KW-0560">Oxidoreductase</keyword>
<dbReference type="GO" id="GO:0006633">
    <property type="term" value="P:fatty acid biosynthetic process"/>
    <property type="evidence" value="ECO:0007669"/>
    <property type="project" value="UniProtKB-KW"/>
</dbReference>
<dbReference type="NCBIfam" id="NF005559">
    <property type="entry name" value="PRK07231.1"/>
    <property type="match status" value="1"/>
</dbReference>
<dbReference type="STRING" id="1169540.A0A0G4H653"/>
<sequence length="276" mass="28736">MPLRSLRARAASDVHRVRATASMNFLEYGEGRVAIVTGASRGLGRAVAERLGGTGVAHVVCVARTAEGCKDVVDAITAKGGSASAEGCDVADVAAVKDLCEKVLKEQGRVDILVNNAGITKDGLFMRMSDDDWLDVINTNLNSVFYFTKPVIRAMAKQRFGRIINMSSVVGVGGNPGQANYAAAKAGVIGFSKALAKEMAGRGVTVNAVAPGYIATDMTDALSDDVKEKVTAQVPAGRMGTPTEVADLVAFLSSENAGYINGHVIPVDGALLFGYP</sequence>
<dbReference type="NCBIfam" id="TIGR01830">
    <property type="entry name" value="3oxo_ACP_reduc"/>
    <property type="match status" value="1"/>
</dbReference>
<dbReference type="InParanoid" id="A0A0G4H653"/>
<evidence type="ECO:0000256" key="8">
    <source>
        <dbReference type="ARBA" id="ARBA00023098"/>
    </source>
</evidence>
<dbReference type="PROSITE" id="PS00061">
    <property type="entry name" value="ADH_SHORT"/>
    <property type="match status" value="1"/>
</dbReference>
<feature type="binding site" evidence="12">
    <location>
        <position position="214"/>
    </location>
    <ligand>
        <name>NADP(+)</name>
        <dbReference type="ChEBI" id="CHEBI:58349"/>
    </ligand>
</feature>
<feature type="binding site" evidence="12">
    <location>
        <begin position="38"/>
        <end position="41"/>
    </location>
    <ligand>
        <name>NADP(+)</name>
        <dbReference type="ChEBI" id="CHEBI:58349"/>
    </ligand>
</feature>
<dbReference type="PRINTS" id="PR00081">
    <property type="entry name" value="GDHRDH"/>
</dbReference>
<evidence type="ECO:0000256" key="1">
    <source>
        <dbReference type="ARBA" id="ARBA00005194"/>
    </source>
</evidence>
<name>A0A0G4H653_VITBC</name>
<dbReference type="OrthoDB" id="1393670at2759"/>
<evidence type="ECO:0000256" key="12">
    <source>
        <dbReference type="PIRSR" id="PIRSR611284-2"/>
    </source>
</evidence>
<dbReference type="SUPFAM" id="SSF51735">
    <property type="entry name" value="NAD(P)-binding Rossmann-fold domains"/>
    <property type="match status" value="1"/>
</dbReference>
<dbReference type="Gene3D" id="3.40.50.720">
    <property type="entry name" value="NAD(P)-binding Rossmann-like Domain"/>
    <property type="match status" value="1"/>
</dbReference>
<evidence type="ECO:0000256" key="4">
    <source>
        <dbReference type="ARBA" id="ARBA00022516"/>
    </source>
</evidence>
<evidence type="ECO:0000313" key="15">
    <source>
        <dbReference type="Proteomes" id="UP000041254"/>
    </source>
</evidence>
<evidence type="ECO:0000256" key="9">
    <source>
        <dbReference type="ARBA" id="ARBA00023160"/>
    </source>
</evidence>
<dbReference type="EMBL" id="CDMY01001036">
    <property type="protein sequence ID" value="CEM39310.1"/>
    <property type="molecule type" value="Genomic_DNA"/>
</dbReference>
<comment type="pathway">
    <text evidence="1">Lipid metabolism; fatty acid biosynthesis.</text>
</comment>
<feature type="active site" description="Proton acceptor" evidence="11">
    <location>
        <position position="181"/>
    </location>
</feature>
<dbReference type="OMA" id="LFGVQCD"/>
<dbReference type="SMART" id="SM00822">
    <property type="entry name" value="PKS_KR"/>
    <property type="match status" value="1"/>
</dbReference>
<evidence type="ECO:0000259" key="13">
    <source>
        <dbReference type="SMART" id="SM00822"/>
    </source>
</evidence>
<keyword evidence="8" id="KW-0443">Lipid metabolism</keyword>
<dbReference type="NCBIfam" id="NF009466">
    <property type="entry name" value="PRK12826.1-2"/>
    <property type="match status" value="1"/>
</dbReference>
<evidence type="ECO:0000256" key="11">
    <source>
        <dbReference type="PIRSR" id="PIRSR611284-1"/>
    </source>
</evidence>
<comment type="catalytic activity">
    <reaction evidence="10">
        <text>a (3R)-hydroxyacyl-[ACP] + NADP(+) = a 3-oxoacyl-[ACP] + NADPH + H(+)</text>
        <dbReference type="Rhea" id="RHEA:17397"/>
        <dbReference type="Rhea" id="RHEA-COMP:9916"/>
        <dbReference type="Rhea" id="RHEA-COMP:9945"/>
        <dbReference type="ChEBI" id="CHEBI:15378"/>
        <dbReference type="ChEBI" id="CHEBI:57783"/>
        <dbReference type="ChEBI" id="CHEBI:58349"/>
        <dbReference type="ChEBI" id="CHEBI:78776"/>
        <dbReference type="ChEBI" id="CHEBI:78827"/>
        <dbReference type="EC" id="1.1.1.100"/>
    </reaction>
</comment>
<proteinExistence type="inferred from homology"/>
<comment type="similarity">
    <text evidence="2">Belongs to the short-chain dehydrogenases/reductases (SDR) family.</text>
</comment>
<evidence type="ECO:0000256" key="5">
    <source>
        <dbReference type="ARBA" id="ARBA00022832"/>
    </source>
</evidence>
<feature type="binding site" evidence="12">
    <location>
        <begin position="181"/>
        <end position="185"/>
    </location>
    <ligand>
        <name>NADP(+)</name>
        <dbReference type="ChEBI" id="CHEBI:58349"/>
    </ligand>
</feature>
<keyword evidence="6 12" id="KW-0521">NADP</keyword>
<dbReference type="InterPro" id="IPR036291">
    <property type="entry name" value="NAD(P)-bd_dom_sf"/>
</dbReference>
<dbReference type="InterPro" id="IPR050259">
    <property type="entry name" value="SDR"/>
</dbReference>
<keyword evidence="5" id="KW-0276">Fatty acid metabolism</keyword>